<feature type="region of interest" description="Disordered" evidence="1">
    <location>
        <begin position="40"/>
        <end position="85"/>
    </location>
</feature>
<accession>A0A8J4PQ77</accession>
<sequence length="292" mass="34018">MNLNRYNEEETVDGNFNSFLNSPSMRFVLRTTTNTNDHYPSTTSFLTDTNQFNNNTGIGKSKDNIIRNNNSSGGGSSNNSSKDDQDDFIRYLDEVFKTIQSSPSYNNYKNYNSNYNSNSQPSTQQQQQQQQKANDESLFNGKHQKQQQQQESPQLTSQQLYNQVSTIQHQPHTPPQSSHRHPNNYTDHSNQKIQHKPSQQQHQQHQQNQQQHQHQNQNQQSTTTNSKEDIKKNSLLNLNFVIQEIMHELQDLRKQLKLTSNPELIQLLSRSINSKEQQIIKLEHNKRLLLQS</sequence>
<name>A0A8J4PQ77_9MYCE</name>
<feature type="compositionally biased region" description="Polar residues" evidence="1">
    <location>
        <begin position="160"/>
        <end position="198"/>
    </location>
</feature>
<dbReference type="Proteomes" id="UP000695562">
    <property type="component" value="Unassembled WGS sequence"/>
</dbReference>
<feature type="region of interest" description="Disordered" evidence="1">
    <location>
        <begin position="102"/>
        <end position="230"/>
    </location>
</feature>
<feature type="compositionally biased region" description="Low complexity" evidence="1">
    <location>
        <begin position="146"/>
        <end position="159"/>
    </location>
</feature>
<protein>
    <submittedName>
        <fullName evidence="2">Uncharacterized protein</fullName>
    </submittedName>
</protein>
<gene>
    <name evidence="2" type="ORF">CYY_007867</name>
</gene>
<dbReference type="AlphaFoldDB" id="A0A8J4PQ77"/>
<keyword evidence="3" id="KW-1185">Reference proteome</keyword>
<feature type="compositionally biased region" description="Polar residues" evidence="1">
    <location>
        <begin position="40"/>
        <end position="58"/>
    </location>
</feature>
<organism evidence="2 3">
    <name type="scientific">Polysphondylium violaceum</name>
    <dbReference type="NCBI Taxonomy" id="133409"/>
    <lineage>
        <taxon>Eukaryota</taxon>
        <taxon>Amoebozoa</taxon>
        <taxon>Evosea</taxon>
        <taxon>Eumycetozoa</taxon>
        <taxon>Dictyostelia</taxon>
        <taxon>Dictyosteliales</taxon>
        <taxon>Dictyosteliaceae</taxon>
        <taxon>Polysphondylium</taxon>
    </lineage>
</organism>
<evidence type="ECO:0000256" key="1">
    <source>
        <dbReference type="SAM" id="MobiDB-lite"/>
    </source>
</evidence>
<comment type="caution">
    <text evidence="2">The sequence shown here is derived from an EMBL/GenBank/DDBJ whole genome shotgun (WGS) entry which is preliminary data.</text>
</comment>
<evidence type="ECO:0000313" key="3">
    <source>
        <dbReference type="Proteomes" id="UP000695562"/>
    </source>
</evidence>
<dbReference type="EMBL" id="AJWJ01000443">
    <property type="protein sequence ID" value="KAF2070820.1"/>
    <property type="molecule type" value="Genomic_DNA"/>
</dbReference>
<evidence type="ECO:0000313" key="2">
    <source>
        <dbReference type="EMBL" id="KAF2070820.1"/>
    </source>
</evidence>
<feature type="compositionally biased region" description="Low complexity" evidence="1">
    <location>
        <begin position="102"/>
        <end position="132"/>
    </location>
</feature>
<reference evidence="2" key="1">
    <citation type="submission" date="2020-01" db="EMBL/GenBank/DDBJ databases">
        <title>Development of genomics and gene disruption for Polysphondylium violaceum indicates a role for the polyketide synthase stlB in stalk morphogenesis.</title>
        <authorList>
            <person name="Narita B."/>
            <person name="Kawabe Y."/>
            <person name="Kin K."/>
            <person name="Saito T."/>
            <person name="Gibbs R."/>
            <person name="Kuspa A."/>
            <person name="Muzny D."/>
            <person name="Queller D."/>
            <person name="Richards S."/>
            <person name="Strassman J."/>
            <person name="Sucgang R."/>
            <person name="Worley K."/>
            <person name="Schaap P."/>
        </authorList>
    </citation>
    <scope>NUCLEOTIDE SEQUENCE</scope>
    <source>
        <strain evidence="2">QSvi11</strain>
    </source>
</reference>
<proteinExistence type="predicted"/>
<feature type="compositionally biased region" description="Low complexity" evidence="1">
    <location>
        <begin position="199"/>
        <end position="220"/>
    </location>
</feature>